<sequence>MNSVKRKSKKYKDNRHKELRKEPPARKGKEYCSVEVEQINLSSVRNLIVSINQPLHLALEDGDGTDATIDRVFNTSFSFIGERVHCVFALARKKLIEELCYITCSKYFMHIDELLRFFRGKVGGKDATRHAFSTKELASGARRARDGKILSCKWTDRDRRLRRTL</sequence>
<evidence type="ECO:0000313" key="2">
    <source>
        <dbReference type="EMBL" id="KAH0463449.1"/>
    </source>
</evidence>
<keyword evidence="3" id="KW-1185">Reference proteome</keyword>
<comment type="caution">
    <text evidence="2">The sequence shown here is derived from an EMBL/GenBank/DDBJ whole genome shotgun (WGS) entry which is preliminary data.</text>
</comment>
<dbReference type="EMBL" id="JAGFBR010000008">
    <property type="protein sequence ID" value="KAH0463449.1"/>
    <property type="molecule type" value="Genomic_DNA"/>
</dbReference>
<evidence type="ECO:0000256" key="1">
    <source>
        <dbReference type="SAM" id="MobiDB-lite"/>
    </source>
</evidence>
<feature type="region of interest" description="Disordered" evidence="1">
    <location>
        <begin position="1"/>
        <end position="26"/>
    </location>
</feature>
<dbReference type="AlphaFoldDB" id="A0AAV7H5W0"/>
<dbReference type="Proteomes" id="UP000775213">
    <property type="component" value="Unassembled WGS sequence"/>
</dbReference>
<name>A0AAV7H5W0_DENCH</name>
<reference evidence="2 3" key="1">
    <citation type="journal article" date="2021" name="Hortic Res">
        <title>Chromosome-scale assembly of the Dendrobium chrysotoxum genome enhances the understanding of orchid evolution.</title>
        <authorList>
            <person name="Zhang Y."/>
            <person name="Zhang G.Q."/>
            <person name="Zhang D."/>
            <person name="Liu X.D."/>
            <person name="Xu X.Y."/>
            <person name="Sun W.H."/>
            <person name="Yu X."/>
            <person name="Zhu X."/>
            <person name="Wang Z.W."/>
            <person name="Zhao X."/>
            <person name="Zhong W.Y."/>
            <person name="Chen H."/>
            <person name="Yin W.L."/>
            <person name="Huang T."/>
            <person name="Niu S.C."/>
            <person name="Liu Z.J."/>
        </authorList>
    </citation>
    <scope>NUCLEOTIDE SEQUENCE [LARGE SCALE GENOMIC DNA]</scope>
    <source>
        <strain evidence="2">Lindl</strain>
    </source>
</reference>
<feature type="compositionally biased region" description="Basic and acidic residues" evidence="1">
    <location>
        <begin position="15"/>
        <end position="26"/>
    </location>
</feature>
<accession>A0AAV7H5W0</accession>
<protein>
    <submittedName>
        <fullName evidence="2">Uncharacterized protein</fullName>
    </submittedName>
</protein>
<evidence type="ECO:0000313" key="3">
    <source>
        <dbReference type="Proteomes" id="UP000775213"/>
    </source>
</evidence>
<organism evidence="2 3">
    <name type="scientific">Dendrobium chrysotoxum</name>
    <name type="common">Orchid</name>
    <dbReference type="NCBI Taxonomy" id="161865"/>
    <lineage>
        <taxon>Eukaryota</taxon>
        <taxon>Viridiplantae</taxon>
        <taxon>Streptophyta</taxon>
        <taxon>Embryophyta</taxon>
        <taxon>Tracheophyta</taxon>
        <taxon>Spermatophyta</taxon>
        <taxon>Magnoliopsida</taxon>
        <taxon>Liliopsida</taxon>
        <taxon>Asparagales</taxon>
        <taxon>Orchidaceae</taxon>
        <taxon>Epidendroideae</taxon>
        <taxon>Malaxideae</taxon>
        <taxon>Dendrobiinae</taxon>
        <taxon>Dendrobium</taxon>
    </lineage>
</organism>
<proteinExistence type="predicted"/>
<gene>
    <name evidence="2" type="ORF">IEQ34_008031</name>
</gene>
<feature type="compositionally biased region" description="Basic residues" evidence="1">
    <location>
        <begin position="1"/>
        <end position="14"/>
    </location>
</feature>